<dbReference type="InterPro" id="IPR013897">
    <property type="entry name" value="Duc1"/>
</dbReference>
<organism evidence="3 4">
    <name type="scientific">Magnaporthiopsis poae (strain ATCC 64411 / 73-15)</name>
    <name type="common">Kentucky bluegrass fungus</name>
    <name type="synonym">Magnaporthe poae</name>
    <dbReference type="NCBI Taxonomy" id="644358"/>
    <lineage>
        <taxon>Eukaryota</taxon>
        <taxon>Fungi</taxon>
        <taxon>Dikarya</taxon>
        <taxon>Ascomycota</taxon>
        <taxon>Pezizomycotina</taxon>
        <taxon>Sordariomycetes</taxon>
        <taxon>Sordariomycetidae</taxon>
        <taxon>Magnaporthales</taxon>
        <taxon>Magnaporthaceae</taxon>
        <taxon>Magnaporthiopsis</taxon>
    </lineage>
</organism>
<dbReference type="Pfam" id="PF08588">
    <property type="entry name" value="Duc1"/>
    <property type="match status" value="1"/>
</dbReference>
<reference evidence="4" key="2">
    <citation type="submission" date="2010-05" db="EMBL/GenBank/DDBJ databases">
        <title>The genome sequence of Magnaporthe poae strain ATCC 64411.</title>
        <authorList>
            <person name="Ma L.-J."/>
            <person name="Dead R."/>
            <person name="Young S."/>
            <person name="Zeng Q."/>
            <person name="Koehrsen M."/>
            <person name="Alvarado L."/>
            <person name="Berlin A."/>
            <person name="Chapman S.B."/>
            <person name="Chen Z."/>
            <person name="Freedman E."/>
            <person name="Gellesch M."/>
            <person name="Goldberg J."/>
            <person name="Griggs A."/>
            <person name="Gujja S."/>
            <person name="Heilman E.R."/>
            <person name="Heiman D."/>
            <person name="Hepburn T."/>
            <person name="Howarth C."/>
            <person name="Jen D."/>
            <person name="Larson L."/>
            <person name="Mehta T."/>
            <person name="Neiman D."/>
            <person name="Pearson M."/>
            <person name="Roberts A."/>
            <person name="Saif S."/>
            <person name="Shea T."/>
            <person name="Shenoy N."/>
            <person name="Sisk P."/>
            <person name="Stolte C."/>
            <person name="Sykes S."/>
            <person name="Walk T."/>
            <person name="White J."/>
            <person name="Yandava C."/>
            <person name="Haas B."/>
            <person name="Nusbaum C."/>
            <person name="Birren B."/>
        </authorList>
    </citation>
    <scope>NUCLEOTIDE SEQUENCE [LARGE SCALE GENOMIC DNA]</scope>
    <source>
        <strain evidence="4">ATCC 64411 / 73-15</strain>
    </source>
</reference>
<proteinExistence type="predicted"/>
<feature type="domain" description="Domain of unknown function at the cortex 1" evidence="1">
    <location>
        <begin position="7"/>
        <end position="86"/>
    </location>
</feature>
<dbReference type="EnsemblFungi" id="MAPG_00148T0">
    <property type="protein sequence ID" value="MAPG_00148T0"/>
    <property type="gene ID" value="MAPG_00148"/>
</dbReference>
<dbReference type="VEuPathDB" id="FungiDB:MAPG_00148"/>
<dbReference type="EMBL" id="ADBL01000029">
    <property type="status" value="NOT_ANNOTATED_CDS"/>
    <property type="molecule type" value="Genomic_DNA"/>
</dbReference>
<reference evidence="3" key="4">
    <citation type="journal article" date="2015" name="G3 (Bethesda)">
        <title>Genome sequences of three phytopathogenic species of the Magnaporthaceae family of fungi.</title>
        <authorList>
            <person name="Okagaki L.H."/>
            <person name="Nunes C.C."/>
            <person name="Sailsbery J."/>
            <person name="Clay B."/>
            <person name="Brown D."/>
            <person name="John T."/>
            <person name="Oh Y."/>
            <person name="Young N."/>
            <person name="Fitzgerald M."/>
            <person name="Haas B.J."/>
            <person name="Zeng Q."/>
            <person name="Young S."/>
            <person name="Adiconis X."/>
            <person name="Fan L."/>
            <person name="Levin J.Z."/>
            <person name="Mitchell T.K."/>
            <person name="Okubara P.A."/>
            <person name="Farman M.L."/>
            <person name="Kohn L.M."/>
            <person name="Birren B."/>
            <person name="Ma L.-J."/>
            <person name="Dean R.A."/>
        </authorList>
    </citation>
    <scope>NUCLEOTIDE SEQUENCE</scope>
    <source>
        <strain evidence="3">ATCC 64411 / 73-15</strain>
    </source>
</reference>
<evidence type="ECO:0000259" key="1">
    <source>
        <dbReference type="Pfam" id="PF08588"/>
    </source>
</evidence>
<protein>
    <recommendedName>
        <fullName evidence="1">Domain of unknown function at the cortex 1 domain-containing protein</fullName>
    </recommendedName>
</protein>
<dbReference type="EMBL" id="GL876966">
    <property type="protein sequence ID" value="KLU81053.1"/>
    <property type="molecule type" value="Genomic_DNA"/>
</dbReference>
<dbReference type="OrthoDB" id="2119945at2759"/>
<evidence type="ECO:0000313" key="2">
    <source>
        <dbReference type="EMBL" id="KLU81053.1"/>
    </source>
</evidence>
<evidence type="ECO:0000313" key="4">
    <source>
        <dbReference type="Proteomes" id="UP000011715"/>
    </source>
</evidence>
<reference evidence="3" key="5">
    <citation type="submission" date="2015-06" db="UniProtKB">
        <authorList>
            <consortium name="EnsemblFungi"/>
        </authorList>
    </citation>
    <scope>IDENTIFICATION</scope>
    <source>
        <strain evidence="3">ATCC 64411</strain>
    </source>
</reference>
<keyword evidence="4" id="KW-1185">Reference proteome</keyword>
<dbReference type="STRING" id="644358.A0A0C4DK85"/>
<dbReference type="EMBL" id="ADBL01000030">
    <property type="status" value="NOT_ANNOTATED_CDS"/>
    <property type="molecule type" value="Genomic_DNA"/>
</dbReference>
<accession>A0A0C4DK85</accession>
<gene>
    <name evidence="2" type="ORF">MAPG_00148</name>
</gene>
<reference evidence="2" key="3">
    <citation type="submission" date="2011-03" db="EMBL/GenBank/DDBJ databases">
        <title>Annotation of Magnaporthe poae ATCC 64411.</title>
        <authorList>
            <person name="Ma L.-J."/>
            <person name="Dead R."/>
            <person name="Young S.K."/>
            <person name="Zeng Q."/>
            <person name="Gargeya S."/>
            <person name="Fitzgerald M."/>
            <person name="Haas B."/>
            <person name="Abouelleil A."/>
            <person name="Alvarado L."/>
            <person name="Arachchi H.M."/>
            <person name="Berlin A."/>
            <person name="Brown A."/>
            <person name="Chapman S.B."/>
            <person name="Chen Z."/>
            <person name="Dunbar C."/>
            <person name="Freedman E."/>
            <person name="Gearin G."/>
            <person name="Gellesch M."/>
            <person name="Goldberg J."/>
            <person name="Griggs A."/>
            <person name="Gujja S."/>
            <person name="Heiman D."/>
            <person name="Howarth C."/>
            <person name="Larson L."/>
            <person name="Lui A."/>
            <person name="MacDonald P.J.P."/>
            <person name="Mehta T."/>
            <person name="Montmayeur A."/>
            <person name="Murphy C."/>
            <person name="Neiman D."/>
            <person name="Pearson M."/>
            <person name="Priest M."/>
            <person name="Roberts A."/>
            <person name="Saif S."/>
            <person name="Shea T."/>
            <person name="Shenoy N."/>
            <person name="Sisk P."/>
            <person name="Stolte C."/>
            <person name="Sykes S."/>
            <person name="Yandava C."/>
            <person name="Wortman J."/>
            <person name="Nusbaum C."/>
            <person name="Birren B."/>
        </authorList>
    </citation>
    <scope>NUCLEOTIDE SEQUENCE</scope>
    <source>
        <strain evidence="2">ATCC 64411</strain>
    </source>
</reference>
<evidence type="ECO:0000313" key="3">
    <source>
        <dbReference type="EnsemblFungi" id="MAPG_00148T0"/>
    </source>
</evidence>
<dbReference type="eggNOG" id="ENOG502RXNE">
    <property type="taxonomic scope" value="Eukaryota"/>
</dbReference>
<dbReference type="Proteomes" id="UP000011715">
    <property type="component" value="Unassembled WGS sequence"/>
</dbReference>
<dbReference type="AlphaFoldDB" id="A0A0C4DK85"/>
<name>A0A0C4DK85_MAGP6</name>
<reference evidence="2" key="1">
    <citation type="submission" date="2010-05" db="EMBL/GenBank/DDBJ databases">
        <title>The Genome Sequence of Magnaporthe poae strain ATCC 64411.</title>
        <authorList>
            <consortium name="The Broad Institute Genome Sequencing Platform"/>
            <consortium name="Broad Institute Genome Sequencing Center for Infectious Disease"/>
            <person name="Ma L.-J."/>
            <person name="Dead R."/>
            <person name="Young S."/>
            <person name="Zeng Q."/>
            <person name="Koehrsen M."/>
            <person name="Alvarado L."/>
            <person name="Berlin A."/>
            <person name="Chapman S.B."/>
            <person name="Chen Z."/>
            <person name="Freedman E."/>
            <person name="Gellesch M."/>
            <person name="Goldberg J."/>
            <person name="Griggs A."/>
            <person name="Gujja S."/>
            <person name="Heilman E.R."/>
            <person name="Heiman D."/>
            <person name="Hepburn T."/>
            <person name="Howarth C."/>
            <person name="Jen D."/>
            <person name="Larson L."/>
            <person name="Mehta T."/>
            <person name="Neiman D."/>
            <person name="Pearson M."/>
            <person name="Roberts A."/>
            <person name="Saif S."/>
            <person name="Shea T."/>
            <person name="Shenoy N."/>
            <person name="Sisk P."/>
            <person name="Stolte C."/>
            <person name="Sykes S."/>
            <person name="Walk T."/>
            <person name="White J."/>
            <person name="Yandava C."/>
            <person name="Haas B."/>
            <person name="Nusbaum C."/>
            <person name="Birren B."/>
        </authorList>
    </citation>
    <scope>NUCLEOTIDE SEQUENCE</scope>
    <source>
        <strain evidence="2">ATCC 64411</strain>
    </source>
</reference>
<sequence length="193" mass="21615">MAHNYIIRVTAGTVRDVKEHAVVPVNTADPLHITSDLIDARLSVRVKNYGGLPRGSPADSPYFSVEPHAYNNDQYSIAFSFKLKRPPGPATQWRKAYVRKASPSCCPSFAPPHTRFRSRHAPRLLPRRPVRPARLQGKIANAFGERLRRAVRRREGHDAAVRRYRRALVREASIVVPDEAAGSLDSETGYGIQ</sequence>